<sequence>MYFKAFLLLLISLFAAFVVNNARTISNMDEVDDVSATMPGKKNNVGEKSNQVLPQGEEGMDDLTEDYDDSDEDDEDYDDMDDDHDVYNNDDYLKSQMDDIDSLEAYEELPRMDNYGKMAEEKEVMPEMNMNEVEEPKQDTSINTQTISGADKVVSPMSDAPSQKMEQAPQAVKTGANQKEVKTKEVKQKEIKPKDAKTKDAKQKDAKPKVADKHKAPAPAKPKKGTKDATAKSPIAKPKVKATKAAPKKKAASKKASAPKKANAKATPKKNAAGGGKDKAAKKAKPKN</sequence>
<reference evidence="3 4" key="1">
    <citation type="submission" date="2020-08" db="EMBL/GenBank/DDBJ databases">
        <authorList>
            <person name="Koutsovoulos G."/>
            <person name="Danchin GJ E."/>
        </authorList>
    </citation>
    <scope>NUCLEOTIDE SEQUENCE [LARGE SCALE GENOMIC DNA]</scope>
</reference>
<feature type="compositionally biased region" description="Low complexity" evidence="1">
    <location>
        <begin position="254"/>
        <end position="272"/>
    </location>
</feature>
<feature type="compositionally biased region" description="Acidic residues" evidence="1">
    <location>
        <begin position="58"/>
        <end position="84"/>
    </location>
</feature>
<proteinExistence type="predicted"/>
<feature type="compositionally biased region" description="Basic residues" evidence="1">
    <location>
        <begin position="238"/>
        <end position="253"/>
    </location>
</feature>
<evidence type="ECO:0000256" key="1">
    <source>
        <dbReference type="SAM" id="MobiDB-lite"/>
    </source>
</evidence>
<feature type="region of interest" description="Disordered" evidence="1">
    <location>
        <begin position="129"/>
        <end position="288"/>
    </location>
</feature>
<protein>
    <submittedName>
        <fullName evidence="3">Uncharacterized protein</fullName>
    </submittedName>
</protein>
<organism evidence="3 4">
    <name type="scientific">Meloidogyne enterolobii</name>
    <name type="common">Root-knot nematode worm</name>
    <name type="synonym">Meloidogyne mayaguensis</name>
    <dbReference type="NCBI Taxonomy" id="390850"/>
    <lineage>
        <taxon>Eukaryota</taxon>
        <taxon>Metazoa</taxon>
        <taxon>Ecdysozoa</taxon>
        <taxon>Nematoda</taxon>
        <taxon>Chromadorea</taxon>
        <taxon>Rhabditida</taxon>
        <taxon>Tylenchina</taxon>
        <taxon>Tylenchomorpha</taxon>
        <taxon>Tylenchoidea</taxon>
        <taxon>Meloidogynidae</taxon>
        <taxon>Meloidogyninae</taxon>
        <taxon>Meloidogyne</taxon>
    </lineage>
</organism>
<dbReference type="EMBL" id="CAJEWN010002876">
    <property type="protein sequence ID" value="CAD2205632.1"/>
    <property type="molecule type" value="Genomic_DNA"/>
</dbReference>
<evidence type="ECO:0000313" key="4">
    <source>
        <dbReference type="Proteomes" id="UP000580250"/>
    </source>
</evidence>
<gene>
    <name evidence="3" type="ORF">MENT_LOCUS59458</name>
</gene>
<feature type="compositionally biased region" description="Basic and acidic residues" evidence="1">
    <location>
        <begin position="179"/>
        <end position="215"/>
    </location>
</feature>
<feature type="chain" id="PRO_5028443245" evidence="2">
    <location>
        <begin position="23"/>
        <end position="288"/>
    </location>
</feature>
<feature type="region of interest" description="Disordered" evidence="1">
    <location>
        <begin position="36"/>
        <end position="90"/>
    </location>
</feature>
<feature type="signal peptide" evidence="2">
    <location>
        <begin position="1"/>
        <end position="22"/>
    </location>
</feature>
<dbReference type="AlphaFoldDB" id="A0A6V7Y239"/>
<feature type="compositionally biased region" description="Polar residues" evidence="1">
    <location>
        <begin position="139"/>
        <end position="148"/>
    </location>
</feature>
<comment type="caution">
    <text evidence="3">The sequence shown here is derived from an EMBL/GenBank/DDBJ whole genome shotgun (WGS) entry which is preliminary data.</text>
</comment>
<dbReference type="Proteomes" id="UP000580250">
    <property type="component" value="Unassembled WGS sequence"/>
</dbReference>
<evidence type="ECO:0000313" key="3">
    <source>
        <dbReference type="EMBL" id="CAD2205632.1"/>
    </source>
</evidence>
<name>A0A6V7Y239_MELEN</name>
<accession>A0A6V7Y239</accession>
<keyword evidence="2" id="KW-0732">Signal</keyword>
<evidence type="ECO:0000256" key="2">
    <source>
        <dbReference type="SAM" id="SignalP"/>
    </source>
</evidence>